<reference evidence="4" key="1">
    <citation type="submission" date="2025-08" db="UniProtKB">
        <authorList>
            <consortium name="RefSeq"/>
        </authorList>
    </citation>
    <scope>IDENTIFICATION</scope>
    <source>
        <tissue evidence="4">Whole body</tissue>
    </source>
</reference>
<feature type="region of interest" description="Disordered" evidence="1">
    <location>
        <begin position="119"/>
        <end position="174"/>
    </location>
</feature>
<feature type="compositionally biased region" description="Low complexity" evidence="1">
    <location>
        <begin position="1194"/>
        <end position="1209"/>
    </location>
</feature>
<proteinExistence type="predicted"/>
<feature type="compositionally biased region" description="Pro residues" evidence="1">
    <location>
        <begin position="739"/>
        <end position="760"/>
    </location>
</feature>
<feature type="compositionally biased region" description="Basic and acidic residues" evidence="1">
    <location>
        <begin position="136"/>
        <end position="160"/>
    </location>
</feature>
<dbReference type="GeneID" id="107073111"/>
<feature type="compositionally biased region" description="Low complexity" evidence="1">
    <location>
        <begin position="426"/>
        <end position="439"/>
    </location>
</feature>
<feature type="region of interest" description="Disordered" evidence="1">
    <location>
        <begin position="1090"/>
        <end position="1114"/>
    </location>
</feature>
<dbReference type="RefSeq" id="XP_015189054.1">
    <property type="nucleotide sequence ID" value="XM_015333568.1"/>
</dbReference>
<protein>
    <submittedName>
        <fullName evidence="4">Ataxin-2 homolog</fullName>
    </submittedName>
</protein>
<name>A0ABM1J9B6_POLDO</name>
<evidence type="ECO:0000313" key="3">
    <source>
        <dbReference type="Proteomes" id="UP000694924"/>
    </source>
</evidence>
<feature type="region of interest" description="Disordered" evidence="1">
    <location>
        <begin position="883"/>
        <end position="977"/>
    </location>
</feature>
<feature type="compositionally biased region" description="Basic and acidic residues" evidence="1">
    <location>
        <begin position="1258"/>
        <end position="1268"/>
    </location>
</feature>
<feature type="region of interest" description="Disordered" evidence="1">
    <location>
        <begin position="1013"/>
        <end position="1041"/>
    </location>
</feature>
<feature type="compositionally biased region" description="Basic and acidic residues" evidence="1">
    <location>
        <begin position="1175"/>
        <end position="1188"/>
    </location>
</feature>
<feature type="compositionally biased region" description="Polar residues" evidence="1">
    <location>
        <begin position="680"/>
        <end position="699"/>
    </location>
</feature>
<evidence type="ECO:0000256" key="1">
    <source>
        <dbReference type="SAM" id="MobiDB-lite"/>
    </source>
</evidence>
<feature type="compositionally biased region" description="Acidic residues" evidence="1">
    <location>
        <begin position="124"/>
        <end position="135"/>
    </location>
</feature>
<feature type="compositionally biased region" description="Pro residues" evidence="1">
    <location>
        <begin position="925"/>
        <end position="934"/>
    </location>
</feature>
<dbReference type="Proteomes" id="UP000694924">
    <property type="component" value="Unplaced"/>
</dbReference>
<feature type="compositionally biased region" description="Low complexity" evidence="1">
    <location>
        <begin position="240"/>
        <end position="300"/>
    </location>
</feature>
<feature type="compositionally biased region" description="Basic and acidic residues" evidence="1">
    <location>
        <begin position="1096"/>
        <end position="1114"/>
    </location>
</feature>
<organism evidence="3 4">
    <name type="scientific">Polistes dominula</name>
    <name type="common">European paper wasp</name>
    <name type="synonym">Vespa dominula</name>
    <dbReference type="NCBI Taxonomy" id="743375"/>
    <lineage>
        <taxon>Eukaryota</taxon>
        <taxon>Metazoa</taxon>
        <taxon>Ecdysozoa</taxon>
        <taxon>Arthropoda</taxon>
        <taxon>Hexapoda</taxon>
        <taxon>Insecta</taxon>
        <taxon>Pterygota</taxon>
        <taxon>Neoptera</taxon>
        <taxon>Endopterygota</taxon>
        <taxon>Hymenoptera</taxon>
        <taxon>Apocrita</taxon>
        <taxon>Aculeata</taxon>
        <taxon>Vespoidea</taxon>
        <taxon>Vespidae</taxon>
        <taxon>Polistinae</taxon>
        <taxon>Polistini</taxon>
        <taxon>Polistes</taxon>
    </lineage>
</organism>
<accession>A0ABM1J9B6</accession>
<keyword evidence="2" id="KW-0732">Signal</keyword>
<feature type="region of interest" description="Disordered" evidence="1">
    <location>
        <begin position="678"/>
        <end position="760"/>
    </location>
</feature>
<evidence type="ECO:0000313" key="4">
    <source>
        <dbReference type="RefSeq" id="XP_015189054.1"/>
    </source>
</evidence>
<evidence type="ECO:0000256" key="2">
    <source>
        <dbReference type="SAM" id="SignalP"/>
    </source>
</evidence>
<feature type="signal peptide" evidence="2">
    <location>
        <begin position="1"/>
        <end position="20"/>
    </location>
</feature>
<feature type="region of interest" description="Disordered" evidence="1">
    <location>
        <begin position="377"/>
        <end position="439"/>
    </location>
</feature>
<feature type="compositionally biased region" description="Low complexity" evidence="1">
    <location>
        <begin position="1297"/>
        <end position="1307"/>
    </location>
</feature>
<sequence>MRAILLMSLVTLASINEVVSEYLMGGHLDNNDPKTKTQTNEHEYISLGRSSLLDALDLDLDAEESTVGSFSLAKDDEGPRYGPPFSFAFNGGRPFSLEKDPITGKIDYEKAPAVRILNYTDRYEESDDNDEDKETSEEALKEDADLHTKEMKKIENKDPEDVSPNEINPNSPSFHDFLNLPVRYSSDKYTNDKYPLISSSYANTKVQSGLNSYSTYNHRPYHRETTLYYPVKKTHVPKISTSTTTTTTTTTTTSTTTMKPTTLRPSTTSTTVPTTTTTTTTTTTPSTTTSTTTKAPPVTTWKPSSTSTVRYTADNSNNYEDILSSFNVPMKTFQETINFDHQSPNNLAGSSHREPSVVQLPPKKEEYDMYDDYDMHEESNEEQDYSFDKEVSKEPISSTTMSAPPSTTPSTIQSTTNTPESTTMRPTISFSTPVPSSPSNNIVSTHPLQFQVVPHPVTSMSIDSDDREIPTFENVVDNRRPGMFDGMISNVGGHQIINQRPLGMGGQILVGSTSNIVVPPDQDTVSFVLGNRQNVEGGGYYSPGTAIGENPYGGLTGAEASFRPLYGEVSTDQDGYELETDPQRTVALPSVAVEPNFGYNSQKRWPSNSGPPLKNNNEIESSKVQPSIVRGTVLMEQKDVRNEEKDTNRVAFPKPEEEKHPVEEHIVIINEADGTVQEFPPSTTILPSKINNKPDSVSTIDDHLPQLSENLTPPAERPRPPPSYYFHYQHGGTIRPEYPRPPQRLPLPPARGKPFPPPPLPPPVPDTLAIRRRPYPSDTKLPNILPQFRPNAKVSHGHRNTENIGTIPAPQPYLNRVRQTPHVHPPSRRPLPPAPSYLQRLNPPPPPIHTIRLAGSSSTIAENVAPVQESEPPMVKRFRYPSAVQPTSRGENDESTNQPNRLPGQKQKLRLEDEETSERYSEEPPQTPPRPPLFPRRRTADPPRVTTLQMIQQRGELEEDEEATGLATSSNNDPDQEVKITIGQEIEHRKDVRDSVAEPPVYVVYPVNTAVNIDPDDSGDKDESVVVGTRGPHRPLPPETLLRDDKDREKINEEESTMVDLYNGRPVGDFSYSLDRVDPSIYAGPVRETPILVPSDQRHENRPLNERDEEKEDSDHVNVIPYLQDFVPFSRKKNEGVISATLHRMPSSNNHPSSTPIAYVYTPTAEASHHRLDVDVKDDGSKMNRNDQRPVLLPSQQPSSSSSSAPSPQNFMAPFVASLRAEAPAKNGWNVVVIESKDKTTSDDEKTDDVVDADDDESSKKSEFDPENFKPQLFGGFKPIFEFPIDNDDNTEKRESNNSNSSISKNIQQEAVDSAA</sequence>
<feature type="region of interest" description="Disordered" evidence="1">
    <location>
        <begin position="240"/>
        <end position="307"/>
    </location>
</feature>
<keyword evidence="3" id="KW-1185">Reference proteome</keyword>
<feature type="chain" id="PRO_5047435217" evidence="2">
    <location>
        <begin position="21"/>
        <end position="1316"/>
    </location>
</feature>
<gene>
    <name evidence="4" type="primary">LOC107073111</name>
</gene>
<feature type="compositionally biased region" description="Acidic residues" evidence="1">
    <location>
        <begin position="1245"/>
        <end position="1257"/>
    </location>
</feature>
<feature type="region of interest" description="Disordered" evidence="1">
    <location>
        <begin position="777"/>
        <end position="843"/>
    </location>
</feature>
<feature type="compositionally biased region" description="Low complexity" evidence="1">
    <location>
        <begin position="395"/>
        <end position="419"/>
    </location>
</feature>
<feature type="compositionally biased region" description="Polar residues" evidence="1">
    <location>
        <begin position="884"/>
        <end position="900"/>
    </location>
</feature>
<feature type="region of interest" description="Disordered" evidence="1">
    <location>
        <begin position="1238"/>
        <end position="1316"/>
    </location>
</feature>
<feature type="region of interest" description="Disordered" evidence="1">
    <location>
        <begin position="1175"/>
        <end position="1209"/>
    </location>
</feature>